<evidence type="ECO:0000313" key="2">
    <source>
        <dbReference type="EMBL" id="MFC5298052.1"/>
    </source>
</evidence>
<proteinExistence type="predicted"/>
<keyword evidence="1" id="KW-1133">Transmembrane helix</keyword>
<sequence>MATFPQQGVQVQPPVTPAIALAVIAVVLGIGGLLVQLAAVVLPLASFEDPEPAASMVLGGLLLAGGLISLGLSLALLILSILVVVRGRGLLRRGGIVLIVAWALGVTVNVTGGGDPAAMSDGMAGLMQVVTILGIVMGLLRAVLLLVGAGILAYGLSALRRGRAGLPTR</sequence>
<evidence type="ECO:0000256" key="1">
    <source>
        <dbReference type="SAM" id="Phobius"/>
    </source>
</evidence>
<evidence type="ECO:0008006" key="4">
    <source>
        <dbReference type="Google" id="ProtNLM"/>
    </source>
</evidence>
<accession>A0ABW0FF67</accession>
<organism evidence="2 3">
    <name type="scientific">Brachybacterium tyrofermentans</name>
    <dbReference type="NCBI Taxonomy" id="47848"/>
    <lineage>
        <taxon>Bacteria</taxon>
        <taxon>Bacillati</taxon>
        <taxon>Actinomycetota</taxon>
        <taxon>Actinomycetes</taxon>
        <taxon>Micrococcales</taxon>
        <taxon>Dermabacteraceae</taxon>
        <taxon>Brachybacterium</taxon>
    </lineage>
</organism>
<keyword evidence="3" id="KW-1185">Reference proteome</keyword>
<feature type="transmembrane region" description="Helical" evidence="1">
    <location>
        <begin position="126"/>
        <end position="154"/>
    </location>
</feature>
<dbReference type="GeneID" id="303298022"/>
<name>A0ABW0FF67_9MICO</name>
<evidence type="ECO:0000313" key="3">
    <source>
        <dbReference type="Proteomes" id="UP001595937"/>
    </source>
</evidence>
<comment type="caution">
    <text evidence="2">The sequence shown here is derived from an EMBL/GenBank/DDBJ whole genome shotgun (WGS) entry which is preliminary data.</text>
</comment>
<dbReference type="Proteomes" id="UP001595937">
    <property type="component" value="Unassembled WGS sequence"/>
</dbReference>
<keyword evidence="1" id="KW-0812">Transmembrane</keyword>
<reference evidence="3" key="1">
    <citation type="journal article" date="2019" name="Int. J. Syst. Evol. Microbiol.">
        <title>The Global Catalogue of Microorganisms (GCM) 10K type strain sequencing project: providing services to taxonomists for standard genome sequencing and annotation.</title>
        <authorList>
            <consortium name="The Broad Institute Genomics Platform"/>
            <consortium name="The Broad Institute Genome Sequencing Center for Infectious Disease"/>
            <person name="Wu L."/>
            <person name="Ma J."/>
        </authorList>
    </citation>
    <scope>NUCLEOTIDE SEQUENCE [LARGE SCALE GENOMIC DNA]</scope>
    <source>
        <strain evidence="3">CGMCC 1.16455</strain>
    </source>
</reference>
<feature type="transmembrane region" description="Helical" evidence="1">
    <location>
        <begin position="57"/>
        <end position="84"/>
    </location>
</feature>
<keyword evidence="1" id="KW-0472">Membrane</keyword>
<feature type="transmembrane region" description="Helical" evidence="1">
    <location>
        <begin position="21"/>
        <end position="45"/>
    </location>
</feature>
<protein>
    <recommendedName>
        <fullName evidence="4">Major facilitator superfamily (MFS) profile domain-containing protein</fullName>
    </recommendedName>
</protein>
<dbReference type="RefSeq" id="WP_343924923.1">
    <property type="nucleotide sequence ID" value="NZ_BAAAIR010000043.1"/>
</dbReference>
<dbReference type="EMBL" id="JBHSLN010000024">
    <property type="protein sequence ID" value="MFC5298052.1"/>
    <property type="molecule type" value="Genomic_DNA"/>
</dbReference>
<feature type="transmembrane region" description="Helical" evidence="1">
    <location>
        <begin position="96"/>
        <end position="114"/>
    </location>
</feature>
<gene>
    <name evidence="2" type="ORF">ACFPK8_11070</name>
</gene>